<dbReference type="InterPro" id="IPR040453">
    <property type="entry name" value="Mnd1_HTH"/>
</dbReference>
<protein>
    <submittedName>
        <fullName evidence="3">GAJ protein</fullName>
    </submittedName>
</protein>
<dbReference type="Proteomes" id="UP001215712">
    <property type="component" value="Unassembled WGS sequence"/>
</dbReference>
<dbReference type="EMBL" id="JAQJAN010000008">
    <property type="protein sequence ID" value="KAJ5724739.1"/>
    <property type="molecule type" value="Genomic_DNA"/>
</dbReference>
<reference evidence="3" key="1">
    <citation type="journal article" date="2023" name="IMA Fungus">
        <title>Comparative genomic study of the Penicillium genus elucidates a diverse pangenome and 15 lateral gene transfer events.</title>
        <authorList>
            <person name="Petersen C."/>
            <person name="Sorensen T."/>
            <person name="Nielsen M.R."/>
            <person name="Sondergaard T.E."/>
            <person name="Sorensen J.L."/>
            <person name="Fitzpatrick D.A."/>
            <person name="Frisvad J.C."/>
            <person name="Nielsen K.L."/>
        </authorList>
    </citation>
    <scope>NUCLEOTIDE SEQUENCE</scope>
    <source>
        <strain evidence="3">IBT 17514</strain>
    </source>
</reference>
<feature type="domain" description="Mnd1 HTH" evidence="2">
    <location>
        <begin position="14"/>
        <end position="72"/>
    </location>
</feature>
<reference evidence="3" key="2">
    <citation type="submission" date="2023-01" db="EMBL/GenBank/DDBJ databases">
        <authorList>
            <person name="Petersen C."/>
        </authorList>
    </citation>
    <scope>NUCLEOTIDE SEQUENCE</scope>
    <source>
        <strain evidence="3">IBT 17514</strain>
    </source>
</reference>
<feature type="region of interest" description="Disordered" evidence="1">
    <location>
        <begin position="131"/>
        <end position="166"/>
    </location>
</feature>
<accession>A0AAD6HKM7</accession>
<evidence type="ECO:0000256" key="1">
    <source>
        <dbReference type="SAM" id="MobiDB-lite"/>
    </source>
</evidence>
<name>A0AAD6HKM7_9EURO</name>
<dbReference type="Pfam" id="PF03962">
    <property type="entry name" value="Mnd1"/>
    <property type="match status" value="1"/>
</dbReference>
<evidence type="ECO:0000313" key="3">
    <source>
        <dbReference type="EMBL" id="KAJ5724739.1"/>
    </source>
</evidence>
<gene>
    <name evidence="3" type="ORF">N7493_006467</name>
</gene>
<proteinExistence type="predicted"/>
<organism evidence="3 4">
    <name type="scientific">Penicillium malachiteum</name>
    <dbReference type="NCBI Taxonomy" id="1324776"/>
    <lineage>
        <taxon>Eukaryota</taxon>
        <taxon>Fungi</taxon>
        <taxon>Dikarya</taxon>
        <taxon>Ascomycota</taxon>
        <taxon>Pezizomycotina</taxon>
        <taxon>Eurotiomycetes</taxon>
        <taxon>Eurotiomycetidae</taxon>
        <taxon>Eurotiales</taxon>
        <taxon>Aspergillaceae</taxon>
        <taxon>Penicillium</taxon>
    </lineage>
</organism>
<evidence type="ECO:0000313" key="4">
    <source>
        <dbReference type="Proteomes" id="UP001215712"/>
    </source>
</evidence>
<dbReference type="AlphaFoldDB" id="A0AAD6HKM7"/>
<evidence type="ECO:0000259" key="2">
    <source>
        <dbReference type="Pfam" id="PF03962"/>
    </source>
</evidence>
<feature type="compositionally biased region" description="Low complexity" evidence="1">
    <location>
        <begin position="131"/>
        <end position="155"/>
    </location>
</feature>
<comment type="caution">
    <text evidence="3">The sequence shown here is derived from an EMBL/GenBank/DDBJ whole genome shotgun (WGS) entry which is preliminary data.</text>
</comment>
<sequence>MAPKLSKSDKQALIVTHLQATGTCHTLKDLEKTLPSVASINSIQVKEYLQALTDENQIRVEKIGSGNWYWSFGSDEKVQRERQLDRVLTEVEKARKSYTEMGAALAAESTRRKQDEEQAILGFVTVPIPIPSTATTTSDGTNSTTNPDSTSLTPNEMETGAPNFTSGSVSEIRQKLMEVRADLEAEVHRLRVAETGGTSLRQKSVLQLRRELAGFRQQALQWTDNLYVLEQHLRELAVGDQEIVTAVLHECYGDEYVDGGLRELE</sequence>
<keyword evidence="4" id="KW-1185">Reference proteome</keyword>